<dbReference type="Proteomes" id="UP001203761">
    <property type="component" value="Unassembled WGS sequence"/>
</dbReference>
<name>A0ABT0R1M8_9MICO</name>
<protein>
    <submittedName>
        <fullName evidence="1">Polyketide cyclase</fullName>
    </submittedName>
</protein>
<dbReference type="InterPro" id="IPR023393">
    <property type="entry name" value="START-like_dom_sf"/>
</dbReference>
<proteinExistence type="predicted"/>
<dbReference type="CDD" id="cd07825">
    <property type="entry name" value="SRPBCC_7"/>
    <property type="match status" value="1"/>
</dbReference>
<evidence type="ECO:0000313" key="1">
    <source>
        <dbReference type="EMBL" id="MCL6423154.1"/>
    </source>
</evidence>
<reference evidence="1" key="1">
    <citation type="submission" date="2022-02" db="EMBL/GenBank/DDBJ databases">
        <authorList>
            <person name="Lee M."/>
            <person name="Kim S.-J."/>
            <person name="Jung M.-Y."/>
        </authorList>
    </citation>
    <scope>NUCLEOTIDE SEQUENCE</scope>
    <source>
        <strain evidence="1">JHP9</strain>
    </source>
</reference>
<organism evidence="1 2">
    <name type="scientific">Brachybacterium equifaecis</name>
    <dbReference type="NCBI Taxonomy" id="2910770"/>
    <lineage>
        <taxon>Bacteria</taxon>
        <taxon>Bacillati</taxon>
        <taxon>Actinomycetota</taxon>
        <taxon>Actinomycetes</taxon>
        <taxon>Micrococcales</taxon>
        <taxon>Dermabacteraceae</taxon>
        <taxon>Brachybacterium</taxon>
    </lineage>
</organism>
<evidence type="ECO:0000313" key="2">
    <source>
        <dbReference type="Proteomes" id="UP001203761"/>
    </source>
</evidence>
<accession>A0ABT0R1M8</accession>
<keyword evidence="2" id="KW-1185">Reference proteome</keyword>
<dbReference type="SUPFAM" id="SSF55961">
    <property type="entry name" value="Bet v1-like"/>
    <property type="match status" value="1"/>
</dbReference>
<dbReference type="EMBL" id="JAKNCJ010000002">
    <property type="protein sequence ID" value="MCL6423154.1"/>
    <property type="molecule type" value="Genomic_DNA"/>
</dbReference>
<sequence>MNTNDTSLSVSRTIDAPASEIFSLLSLPARHHEFDGSGMVRSAENTERISKTGEVFVMNMHAEDMGGDYQMFNHVTAFDSNKMIGWQPAQEKSKTEPAGWEWLYTLESQGSDSTLVTLTYDWSKVTDKKLASIFPKVSADELEDSLNQLAAAVA</sequence>
<dbReference type="Gene3D" id="3.30.530.20">
    <property type="match status" value="1"/>
</dbReference>
<gene>
    <name evidence="1" type="ORF">Bequi_07115</name>
</gene>
<dbReference type="RefSeq" id="WP_249737243.1">
    <property type="nucleotide sequence ID" value="NZ_JAKNCJ010000002.1"/>
</dbReference>
<comment type="caution">
    <text evidence="1">The sequence shown here is derived from an EMBL/GenBank/DDBJ whole genome shotgun (WGS) entry which is preliminary data.</text>
</comment>